<dbReference type="CDD" id="cd06853">
    <property type="entry name" value="GT_WecA_like"/>
    <property type="match status" value="1"/>
</dbReference>
<keyword evidence="6 12" id="KW-0812">Transmembrane</keyword>
<comment type="cofactor">
    <cofactor evidence="12">
        <name>Mn(2+)</name>
        <dbReference type="ChEBI" id="CHEBI:29035"/>
    </cofactor>
</comment>
<dbReference type="PANTHER" id="PTHR22926">
    <property type="entry name" value="PHOSPHO-N-ACETYLMURAMOYL-PENTAPEPTIDE-TRANSFERASE"/>
    <property type="match status" value="1"/>
</dbReference>
<dbReference type="GO" id="GO:0009276">
    <property type="term" value="C:Gram-negative-bacterium-type cell wall"/>
    <property type="evidence" value="ECO:0007669"/>
    <property type="project" value="InterPro"/>
</dbReference>
<dbReference type="InterPro" id="IPR012750">
    <property type="entry name" value="ECA_WecA-rel"/>
</dbReference>
<evidence type="ECO:0000313" key="14">
    <source>
        <dbReference type="EMBL" id="QIR15095.1"/>
    </source>
</evidence>
<sequence length="358" mass="40095">MDFLIPFLTAFTLSFAAILAVNPLAEKLGLLDLPNERKCHDGAVPLIGGIAIFVGVLFTSSIFVEHSQTLNLYLISSALILFIGVLDDRYDLSVRVRLVAQVITASILIFGAELYLKSLGSIFYFFEFNLGYLGIIVTIFAVIGCINAFNMVDGIDGLAGMLSLVTFSSLTILFYRAGNNWYLIPLLFDAAIIAYLVFNLRWPFEDLNKIFMGDAGSMLIGLTVVWLLVLGTQTYSLVMPIDDQAIVFSPVTALYLIAIPLMDMAAIMYRRLKKGISPFKPDRDHLHHIFERAGYNRKQTLIRITAFSALLALIGLIGEFSNVPEWIMFIGFIIMFLCYNWALAHVWQIITWLNSRSN</sequence>
<proteinExistence type="inferred from homology"/>
<keyword evidence="13" id="KW-0479">Metal-binding</keyword>
<dbReference type="Proteomes" id="UP000502608">
    <property type="component" value="Chromosome"/>
</dbReference>
<feature type="transmembrane region" description="Helical" evidence="12">
    <location>
        <begin position="245"/>
        <end position="269"/>
    </location>
</feature>
<dbReference type="GO" id="GO:0071555">
    <property type="term" value="P:cell wall organization"/>
    <property type="evidence" value="ECO:0007669"/>
    <property type="project" value="TreeGrafter"/>
</dbReference>
<evidence type="ECO:0000256" key="7">
    <source>
        <dbReference type="ARBA" id="ARBA00022842"/>
    </source>
</evidence>
<feature type="transmembrane region" description="Helical" evidence="12">
    <location>
        <begin position="301"/>
        <end position="320"/>
    </location>
</feature>
<keyword evidence="11 12" id="KW-0464">Manganese</keyword>
<evidence type="ECO:0000256" key="3">
    <source>
        <dbReference type="ARBA" id="ARBA00022519"/>
    </source>
</evidence>
<comment type="subcellular location">
    <subcellularLocation>
        <location evidence="12">Cell inner membrane</location>
        <topology evidence="12">Multi-pass membrane protein</topology>
    </subcellularLocation>
    <subcellularLocation>
        <location evidence="1">Cell membrane</location>
        <topology evidence="1">Multi-pass membrane protein</topology>
    </subcellularLocation>
</comment>
<dbReference type="UniPathway" id="UPA00281"/>
<dbReference type="Pfam" id="PF00953">
    <property type="entry name" value="Glycos_transf_4"/>
    <property type="match status" value="1"/>
</dbReference>
<keyword evidence="2 12" id="KW-1003">Cell membrane</keyword>
<dbReference type="EC" id="2.7.8.33" evidence="12"/>
<feature type="transmembrane region" description="Helical" evidence="12">
    <location>
        <begin position="70"/>
        <end position="86"/>
    </location>
</feature>
<keyword evidence="9 12" id="KW-1133">Transmembrane helix</keyword>
<dbReference type="GO" id="GO:0030145">
    <property type="term" value="F:manganese ion binding"/>
    <property type="evidence" value="ECO:0007669"/>
    <property type="project" value="InterPro"/>
</dbReference>
<feature type="transmembrane region" description="Helical" evidence="12">
    <location>
        <begin position="98"/>
        <end position="116"/>
    </location>
</feature>
<evidence type="ECO:0000256" key="5">
    <source>
        <dbReference type="ARBA" id="ARBA00022679"/>
    </source>
</evidence>
<dbReference type="KEGG" id="saes:HBH39_11890"/>
<dbReference type="GO" id="GO:0044038">
    <property type="term" value="P:cell wall macromolecule biosynthetic process"/>
    <property type="evidence" value="ECO:0007669"/>
    <property type="project" value="TreeGrafter"/>
</dbReference>
<dbReference type="GO" id="GO:0016757">
    <property type="term" value="F:glycosyltransferase activity"/>
    <property type="evidence" value="ECO:0007669"/>
    <property type="project" value="UniProtKB-KW"/>
</dbReference>
<keyword evidence="4 12" id="KW-0328">Glycosyltransferase</keyword>
<evidence type="ECO:0000256" key="10">
    <source>
        <dbReference type="ARBA" id="ARBA00023136"/>
    </source>
</evidence>
<feature type="transmembrane region" description="Helical" evidence="12">
    <location>
        <begin position="122"/>
        <end position="146"/>
    </location>
</feature>
<feature type="transmembrane region" description="Helical" evidence="12">
    <location>
        <begin position="6"/>
        <end position="25"/>
    </location>
</feature>
<evidence type="ECO:0000256" key="6">
    <source>
        <dbReference type="ARBA" id="ARBA00022692"/>
    </source>
</evidence>
<dbReference type="GO" id="GO:0036380">
    <property type="term" value="F:UDP-N-acetylglucosamine-undecaprenyl-phosphate N-acetylglucosaminephosphotransferase activity"/>
    <property type="evidence" value="ECO:0007669"/>
    <property type="project" value="UniProtKB-UniRule"/>
</dbReference>
<organism evidence="14 15">
    <name type="scientific">Shewanella aestuarii</name>
    <dbReference type="NCBI Taxonomy" id="1028752"/>
    <lineage>
        <taxon>Bacteria</taxon>
        <taxon>Pseudomonadati</taxon>
        <taxon>Pseudomonadota</taxon>
        <taxon>Gammaproteobacteria</taxon>
        <taxon>Alteromonadales</taxon>
        <taxon>Shewanellaceae</taxon>
        <taxon>Shewanella</taxon>
    </lineage>
</organism>
<keyword evidence="7 12" id="KW-0460">Magnesium</keyword>
<keyword evidence="10 12" id="KW-0472">Membrane</keyword>
<protein>
    <recommendedName>
        <fullName evidence="12">Undecaprenyl-phosphate alpha-N-acetylglucosaminyl 1-phosphate transferase</fullName>
        <ecNumber evidence="12">2.7.8.33</ecNumber>
    </recommendedName>
    <alternativeName>
        <fullName evidence="12">UDP-GlcNAc:undecaprenyl-phosphate GlcNAc-1-phosphate transferase</fullName>
    </alternativeName>
    <alternativeName>
        <fullName evidence="12">Undecaprenyl-phosphate GlcNAc-1-phosphate transferase</fullName>
    </alternativeName>
</protein>
<dbReference type="RefSeq" id="WP_167678524.1">
    <property type="nucleotide sequence ID" value="NZ_CP050313.1"/>
</dbReference>
<dbReference type="GO" id="GO:0005886">
    <property type="term" value="C:plasma membrane"/>
    <property type="evidence" value="ECO:0007669"/>
    <property type="project" value="UniProtKB-SubCell"/>
</dbReference>
<comment type="function">
    <text evidence="12">Catalyzes the transfer of the GlcNAc-1-phosphate moiety from UDP-GlcNAc onto the carrier lipid undecaprenyl phosphate (C55-P), yielding GlcNAc-pyrophosphoryl-undecaprenyl (GlcNAc-PP-C55).</text>
</comment>
<evidence type="ECO:0000313" key="15">
    <source>
        <dbReference type="Proteomes" id="UP000502608"/>
    </source>
</evidence>
<dbReference type="GO" id="GO:0000287">
    <property type="term" value="F:magnesium ion binding"/>
    <property type="evidence" value="ECO:0007669"/>
    <property type="project" value="InterPro"/>
</dbReference>
<dbReference type="AlphaFoldDB" id="A0A6G9QM02"/>
<feature type="transmembrane region" description="Helical" evidence="12">
    <location>
        <begin position="210"/>
        <end position="233"/>
    </location>
</feature>
<evidence type="ECO:0000256" key="1">
    <source>
        <dbReference type="ARBA" id="ARBA00004651"/>
    </source>
</evidence>
<reference evidence="14 15" key="1">
    <citation type="submission" date="2020-03" db="EMBL/GenBank/DDBJ databases">
        <title>Complete genome sequence of Shewanella sp.</title>
        <authorList>
            <person name="Kim Y.-S."/>
            <person name="Kim S.-J."/>
            <person name="Jung H.-K."/>
            <person name="Kim K.-H."/>
        </authorList>
    </citation>
    <scope>NUCLEOTIDE SEQUENCE [LARGE SCALE GENOMIC DNA]</scope>
    <source>
        <strain evidence="14 15">PN3F2</strain>
    </source>
</reference>
<dbReference type="PANTHER" id="PTHR22926:SF3">
    <property type="entry name" value="UNDECAPRENYL-PHOSPHATE ALPHA-N-ACETYLGLUCOSAMINYL 1-PHOSPHATE TRANSFERASE"/>
    <property type="match status" value="1"/>
</dbReference>
<dbReference type="InterPro" id="IPR000715">
    <property type="entry name" value="Glycosyl_transferase_4"/>
</dbReference>
<name>A0A6G9QM02_9GAMM</name>
<evidence type="ECO:0000256" key="9">
    <source>
        <dbReference type="ARBA" id="ARBA00022989"/>
    </source>
</evidence>
<feature type="transmembrane region" description="Helical" evidence="12">
    <location>
        <begin position="181"/>
        <end position="198"/>
    </location>
</feature>
<feature type="transmembrane region" description="Helical" evidence="12">
    <location>
        <begin position="326"/>
        <end position="347"/>
    </location>
</feature>
<keyword evidence="8 12" id="KW-0448">Lipopolysaccharide biosynthesis</keyword>
<dbReference type="GO" id="GO:0009243">
    <property type="term" value="P:O antigen biosynthetic process"/>
    <property type="evidence" value="ECO:0007669"/>
    <property type="project" value="UniProtKB-UniRule"/>
</dbReference>
<evidence type="ECO:0000256" key="12">
    <source>
        <dbReference type="HAMAP-Rule" id="MF_02030"/>
    </source>
</evidence>
<dbReference type="EMBL" id="CP050313">
    <property type="protein sequence ID" value="QIR15095.1"/>
    <property type="molecule type" value="Genomic_DNA"/>
</dbReference>
<comment type="pathway">
    <text evidence="12">Bacterial outer membrane biogenesis; LPS O-antigen biosynthesis.</text>
</comment>
<evidence type="ECO:0000256" key="11">
    <source>
        <dbReference type="ARBA" id="ARBA00023211"/>
    </source>
</evidence>
<evidence type="ECO:0000256" key="4">
    <source>
        <dbReference type="ARBA" id="ARBA00022676"/>
    </source>
</evidence>
<feature type="transmembrane region" description="Helical" evidence="12">
    <location>
        <begin position="46"/>
        <end position="64"/>
    </location>
</feature>
<dbReference type="HAMAP" id="MF_02030">
    <property type="entry name" value="WecA_Gammaproteo"/>
    <property type="match status" value="1"/>
</dbReference>
<evidence type="ECO:0000256" key="13">
    <source>
        <dbReference type="PIRSR" id="PIRSR600715-1"/>
    </source>
</evidence>
<feature type="binding site" evidence="13">
    <location>
        <position position="150"/>
    </location>
    <ligand>
        <name>Mg(2+)</name>
        <dbReference type="ChEBI" id="CHEBI:18420"/>
    </ligand>
</feature>
<keyword evidence="15" id="KW-1185">Reference proteome</keyword>
<feature type="transmembrane region" description="Helical" evidence="12">
    <location>
        <begin position="158"/>
        <end position="175"/>
    </location>
</feature>
<dbReference type="NCBIfam" id="TIGR02380">
    <property type="entry name" value="ECA_wecA"/>
    <property type="match status" value="1"/>
</dbReference>
<accession>A0A6G9QM02</accession>
<comment type="similarity">
    <text evidence="12">Belongs to the glycosyltransferase 4 family. WecA subfamily.</text>
</comment>
<keyword evidence="5 12" id="KW-0808">Transferase</keyword>
<evidence type="ECO:0000256" key="8">
    <source>
        <dbReference type="ARBA" id="ARBA00022985"/>
    </source>
</evidence>
<comment type="cofactor">
    <cofactor evidence="12 13">
        <name>Mg(2+)</name>
        <dbReference type="ChEBI" id="CHEBI:18420"/>
    </cofactor>
</comment>
<keyword evidence="3 12" id="KW-0997">Cell inner membrane</keyword>
<evidence type="ECO:0000256" key="2">
    <source>
        <dbReference type="ARBA" id="ARBA00022475"/>
    </source>
</evidence>
<feature type="binding site" evidence="13">
    <location>
        <position position="214"/>
    </location>
    <ligand>
        <name>Mg(2+)</name>
        <dbReference type="ChEBI" id="CHEBI:18420"/>
    </ligand>
</feature>
<comment type="catalytic activity">
    <reaction evidence="12">
        <text>di-trans,octa-cis-undecaprenyl phosphate + UDP-N-acetyl-alpha-D-glucosamine = N-acetyl-alpha-D-glucosaminyl-di-trans,octa-cis-undecaprenyl diphosphate + UMP</text>
        <dbReference type="Rhea" id="RHEA:28090"/>
        <dbReference type="ChEBI" id="CHEBI:57705"/>
        <dbReference type="ChEBI" id="CHEBI:57865"/>
        <dbReference type="ChEBI" id="CHEBI:60392"/>
        <dbReference type="ChEBI" id="CHEBI:62959"/>
        <dbReference type="EC" id="2.7.8.33"/>
    </reaction>
</comment>
<gene>
    <name evidence="12 14" type="primary">wecA</name>
    <name evidence="14" type="ORF">HBH39_11890</name>
</gene>